<feature type="non-terminal residue" evidence="2">
    <location>
        <position position="1"/>
    </location>
</feature>
<comment type="caution">
    <text evidence="2">The sequence shown here is derived from an EMBL/GenBank/DDBJ whole genome shotgun (WGS) entry which is preliminary data.</text>
</comment>
<protein>
    <submittedName>
        <fullName evidence="2">Uncharacterized protein</fullName>
    </submittedName>
</protein>
<feature type="compositionally biased region" description="Basic residues" evidence="1">
    <location>
        <begin position="18"/>
        <end position="55"/>
    </location>
</feature>
<evidence type="ECO:0000313" key="3">
    <source>
        <dbReference type="Proteomes" id="UP000234323"/>
    </source>
</evidence>
<keyword evidence="3" id="KW-1185">Reference proteome</keyword>
<feature type="non-terminal residue" evidence="2">
    <location>
        <position position="55"/>
    </location>
</feature>
<feature type="compositionally biased region" description="Basic and acidic residues" evidence="1">
    <location>
        <begin position="1"/>
        <end position="17"/>
    </location>
</feature>
<reference evidence="2 3" key="1">
    <citation type="submission" date="2015-10" db="EMBL/GenBank/DDBJ databases">
        <title>Genome analyses suggest a sexual origin of heterokaryosis in a supposedly ancient asexual fungus.</title>
        <authorList>
            <person name="Ropars J."/>
            <person name="Sedzielewska K."/>
            <person name="Noel J."/>
            <person name="Charron P."/>
            <person name="Farinelli L."/>
            <person name="Marton T."/>
            <person name="Kruger M."/>
            <person name="Pelin A."/>
            <person name="Brachmann A."/>
            <person name="Corradi N."/>
        </authorList>
    </citation>
    <scope>NUCLEOTIDE SEQUENCE [LARGE SCALE GENOMIC DNA]</scope>
    <source>
        <strain evidence="2 3">A4</strain>
    </source>
</reference>
<evidence type="ECO:0000256" key="1">
    <source>
        <dbReference type="SAM" id="MobiDB-lite"/>
    </source>
</evidence>
<organism evidence="2 3">
    <name type="scientific">Rhizophagus irregularis</name>
    <dbReference type="NCBI Taxonomy" id="588596"/>
    <lineage>
        <taxon>Eukaryota</taxon>
        <taxon>Fungi</taxon>
        <taxon>Fungi incertae sedis</taxon>
        <taxon>Mucoromycota</taxon>
        <taxon>Glomeromycotina</taxon>
        <taxon>Glomeromycetes</taxon>
        <taxon>Glomerales</taxon>
        <taxon>Glomeraceae</taxon>
        <taxon>Rhizophagus</taxon>
    </lineage>
</organism>
<feature type="region of interest" description="Disordered" evidence="1">
    <location>
        <begin position="1"/>
        <end position="55"/>
    </location>
</feature>
<dbReference type="EMBL" id="LLXI01007137">
    <property type="protein sequence ID" value="PKY62449.1"/>
    <property type="molecule type" value="Genomic_DNA"/>
</dbReference>
<accession>A0A2I1HU99</accession>
<name>A0A2I1HU99_9GLOM</name>
<dbReference type="AlphaFoldDB" id="A0A2I1HU99"/>
<evidence type="ECO:0000313" key="2">
    <source>
        <dbReference type="EMBL" id="PKY62449.1"/>
    </source>
</evidence>
<gene>
    <name evidence="2" type="ORF">RhiirA4_413108</name>
</gene>
<sequence>QNLNGEREKKIRFEEKKPNRKRKREKIFRIGKKANRKKKIRKKKKKKKLGEKKKD</sequence>
<dbReference type="Proteomes" id="UP000234323">
    <property type="component" value="Unassembled WGS sequence"/>
</dbReference>
<proteinExistence type="predicted"/>